<evidence type="ECO:0000313" key="8">
    <source>
        <dbReference type="EMBL" id="OGG07794.1"/>
    </source>
</evidence>
<keyword evidence="4" id="KW-0235">DNA replication</keyword>
<dbReference type="EC" id="2.7.7.7" evidence="1"/>
<evidence type="ECO:0000256" key="5">
    <source>
        <dbReference type="ARBA" id="ARBA00022932"/>
    </source>
</evidence>
<dbReference type="GO" id="GO:0003887">
    <property type="term" value="F:DNA-directed DNA polymerase activity"/>
    <property type="evidence" value="ECO:0007669"/>
    <property type="project" value="UniProtKB-KW"/>
</dbReference>
<sequence>MVTVFHGNDIAESRSNLDKYLRSLNSELIFMDGKKISMPEIILVTGTRSLLSERKAVIIENFFRGAAKKEKNEILDYLFKKDLSSEIVFWENRKIEKARIQRLTGKVNLQKFEYPQILFKFLDSIGRMDPAWLLASFNTVLKEREAEIVFAMIIRQFRLMIIARTDNAYPPEIPLWQFAKFQKQAAAFSAAKLLFLYRRLLLIDYQVKTGQTPYTLRQLLDIFIATL</sequence>
<evidence type="ECO:0000256" key="4">
    <source>
        <dbReference type="ARBA" id="ARBA00022705"/>
    </source>
</evidence>
<evidence type="ECO:0000256" key="3">
    <source>
        <dbReference type="ARBA" id="ARBA00022695"/>
    </source>
</evidence>
<dbReference type="AlphaFoldDB" id="A0A1F5Z663"/>
<dbReference type="Proteomes" id="UP000177354">
    <property type="component" value="Unassembled WGS sequence"/>
</dbReference>
<evidence type="ECO:0000256" key="2">
    <source>
        <dbReference type="ARBA" id="ARBA00022679"/>
    </source>
</evidence>
<evidence type="ECO:0000256" key="7">
    <source>
        <dbReference type="ARBA" id="ARBA00049244"/>
    </source>
</evidence>
<keyword evidence="3" id="KW-0548">Nucleotidyltransferase</keyword>
<gene>
    <name evidence="8" type="ORF">A2777_02740</name>
</gene>
<comment type="catalytic activity">
    <reaction evidence="7">
        <text>DNA(n) + a 2'-deoxyribonucleoside 5'-triphosphate = DNA(n+1) + diphosphate</text>
        <dbReference type="Rhea" id="RHEA:22508"/>
        <dbReference type="Rhea" id="RHEA-COMP:17339"/>
        <dbReference type="Rhea" id="RHEA-COMP:17340"/>
        <dbReference type="ChEBI" id="CHEBI:33019"/>
        <dbReference type="ChEBI" id="CHEBI:61560"/>
        <dbReference type="ChEBI" id="CHEBI:173112"/>
        <dbReference type="EC" id="2.7.7.7"/>
    </reaction>
</comment>
<name>A0A1F5Z663_9BACT</name>
<dbReference type="GO" id="GO:0003677">
    <property type="term" value="F:DNA binding"/>
    <property type="evidence" value="ECO:0007669"/>
    <property type="project" value="InterPro"/>
</dbReference>
<evidence type="ECO:0000256" key="6">
    <source>
        <dbReference type="ARBA" id="ARBA00034754"/>
    </source>
</evidence>
<evidence type="ECO:0000256" key="1">
    <source>
        <dbReference type="ARBA" id="ARBA00012417"/>
    </source>
</evidence>
<keyword evidence="5" id="KW-0239">DNA-directed DNA polymerase</keyword>
<dbReference type="GO" id="GO:0006261">
    <property type="term" value="P:DNA-templated DNA replication"/>
    <property type="evidence" value="ECO:0007669"/>
    <property type="project" value="TreeGrafter"/>
</dbReference>
<dbReference type="EMBL" id="MFJF01000009">
    <property type="protein sequence ID" value="OGG07794.1"/>
    <property type="molecule type" value="Genomic_DNA"/>
</dbReference>
<dbReference type="Gene3D" id="1.20.272.10">
    <property type="match status" value="1"/>
</dbReference>
<accession>A0A1F5Z663</accession>
<dbReference type="InterPro" id="IPR027417">
    <property type="entry name" value="P-loop_NTPase"/>
</dbReference>
<dbReference type="SUPFAM" id="SSF48019">
    <property type="entry name" value="post-AAA+ oligomerization domain-like"/>
    <property type="match status" value="1"/>
</dbReference>
<dbReference type="Gene3D" id="3.40.50.300">
    <property type="entry name" value="P-loop containing nucleotide triphosphate hydrolases"/>
    <property type="match status" value="1"/>
</dbReference>
<dbReference type="PANTHER" id="PTHR34388:SF1">
    <property type="entry name" value="DNA POLYMERASE III SUBUNIT DELTA"/>
    <property type="match status" value="1"/>
</dbReference>
<reference evidence="8 9" key="1">
    <citation type="journal article" date="2016" name="Nat. Commun.">
        <title>Thousands of microbial genomes shed light on interconnected biogeochemical processes in an aquifer system.</title>
        <authorList>
            <person name="Anantharaman K."/>
            <person name="Brown C.T."/>
            <person name="Hug L.A."/>
            <person name="Sharon I."/>
            <person name="Castelle C.J."/>
            <person name="Probst A.J."/>
            <person name="Thomas B.C."/>
            <person name="Singh A."/>
            <person name="Wilkins M.J."/>
            <person name="Karaoz U."/>
            <person name="Brodie E.L."/>
            <person name="Williams K.H."/>
            <person name="Hubbard S.S."/>
            <person name="Banfield J.F."/>
        </authorList>
    </citation>
    <scope>NUCLEOTIDE SEQUENCE [LARGE SCALE GENOMIC DNA]</scope>
</reference>
<protein>
    <recommendedName>
        <fullName evidence="1">DNA-directed DNA polymerase</fullName>
        <ecNumber evidence="1">2.7.7.7</ecNumber>
    </recommendedName>
</protein>
<comment type="caution">
    <text evidence="8">The sequence shown here is derived from an EMBL/GenBank/DDBJ whole genome shotgun (WGS) entry which is preliminary data.</text>
</comment>
<proteinExistence type="inferred from homology"/>
<comment type="similarity">
    <text evidence="6">Belongs to the DNA polymerase HolA subunit family.</text>
</comment>
<evidence type="ECO:0000313" key="9">
    <source>
        <dbReference type="Proteomes" id="UP000177354"/>
    </source>
</evidence>
<dbReference type="InterPro" id="IPR005790">
    <property type="entry name" value="DNA_polIII_delta"/>
</dbReference>
<dbReference type="PANTHER" id="PTHR34388">
    <property type="entry name" value="DNA POLYMERASE III SUBUNIT DELTA"/>
    <property type="match status" value="1"/>
</dbReference>
<keyword evidence="2" id="KW-0808">Transferase</keyword>
<dbReference type="InterPro" id="IPR008921">
    <property type="entry name" value="DNA_pol3_clamp-load_cplx_C"/>
</dbReference>
<organism evidence="8 9">
    <name type="scientific">Candidatus Gottesmanbacteria bacterium RIFCSPHIGHO2_01_FULL_40_15</name>
    <dbReference type="NCBI Taxonomy" id="1798376"/>
    <lineage>
        <taxon>Bacteria</taxon>
        <taxon>Candidatus Gottesmaniibacteriota</taxon>
    </lineage>
</organism>
<dbReference type="GO" id="GO:0009360">
    <property type="term" value="C:DNA polymerase III complex"/>
    <property type="evidence" value="ECO:0007669"/>
    <property type="project" value="TreeGrafter"/>
</dbReference>